<dbReference type="EC" id="2.4.-.-" evidence="6"/>
<evidence type="ECO:0000259" key="5">
    <source>
        <dbReference type="Pfam" id="PF13439"/>
    </source>
</evidence>
<feature type="domain" description="Glycosyltransferase subfamily 4-like N-terminal" evidence="5">
    <location>
        <begin position="13"/>
        <end position="160"/>
    </location>
</feature>
<protein>
    <submittedName>
        <fullName evidence="6">Glycosyltransferase</fullName>
        <ecNumber evidence="6">2.4.-.-</ecNumber>
    </submittedName>
</protein>
<keyword evidence="7" id="KW-1185">Reference proteome</keyword>
<evidence type="ECO:0000313" key="6">
    <source>
        <dbReference type="EMBL" id="MBX7487019.1"/>
    </source>
</evidence>
<evidence type="ECO:0000256" key="1">
    <source>
        <dbReference type="ARBA" id="ARBA00009481"/>
    </source>
</evidence>
<evidence type="ECO:0000313" key="7">
    <source>
        <dbReference type="Proteomes" id="UP000776651"/>
    </source>
</evidence>
<reference evidence="6 7" key="1">
    <citation type="submission" date="2021-08" db="EMBL/GenBank/DDBJ databases">
        <title>Comparative Genomics Analysis of the Genus Qipengyuania Reveals Extensive Genetic Diversity and Metabolic Versatility, Including the Description of Fifteen Novel Species.</title>
        <authorList>
            <person name="Liu Y."/>
        </authorList>
    </citation>
    <scope>NUCLEOTIDE SEQUENCE [LARGE SCALE GENOMIC DNA]</scope>
    <source>
        <strain evidence="6 7">GH25</strain>
    </source>
</reference>
<dbReference type="Pfam" id="PF00534">
    <property type="entry name" value="Glycos_transf_1"/>
    <property type="match status" value="1"/>
</dbReference>
<dbReference type="PANTHER" id="PTHR12526">
    <property type="entry name" value="GLYCOSYLTRANSFERASE"/>
    <property type="match status" value="1"/>
</dbReference>
<organism evidence="6 7">
    <name type="scientific">Qipengyuania pacifica</name>
    <dbReference type="NCBI Taxonomy" id="2860199"/>
    <lineage>
        <taxon>Bacteria</taxon>
        <taxon>Pseudomonadati</taxon>
        <taxon>Pseudomonadota</taxon>
        <taxon>Alphaproteobacteria</taxon>
        <taxon>Sphingomonadales</taxon>
        <taxon>Erythrobacteraceae</taxon>
        <taxon>Qipengyuania</taxon>
    </lineage>
</organism>
<feature type="domain" description="Glycosyl transferase family 1" evidence="4">
    <location>
        <begin position="180"/>
        <end position="336"/>
    </location>
</feature>
<proteinExistence type="inferred from homology"/>
<dbReference type="SUPFAM" id="SSF53756">
    <property type="entry name" value="UDP-Glycosyltransferase/glycogen phosphorylase"/>
    <property type="match status" value="1"/>
</dbReference>
<name>A0ABS7JAH4_9SPHN</name>
<dbReference type="GO" id="GO:0016757">
    <property type="term" value="F:glycosyltransferase activity"/>
    <property type="evidence" value="ECO:0007669"/>
    <property type="project" value="UniProtKB-KW"/>
</dbReference>
<dbReference type="EMBL" id="JAIGNQ010000001">
    <property type="protein sequence ID" value="MBX7487019.1"/>
    <property type="molecule type" value="Genomic_DNA"/>
</dbReference>
<evidence type="ECO:0000256" key="3">
    <source>
        <dbReference type="ARBA" id="ARBA00022679"/>
    </source>
</evidence>
<comment type="caution">
    <text evidence="6">The sequence shown here is derived from an EMBL/GenBank/DDBJ whole genome shotgun (WGS) entry which is preliminary data.</text>
</comment>
<dbReference type="PANTHER" id="PTHR12526:SF640">
    <property type="entry name" value="COLANIC ACID BIOSYNTHESIS GLYCOSYLTRANSFERASE WCAL-RELATED"/>
    <property type="match status" value="1"/>
</dbReference>
<accession>A0ABS7JAH4</accession>
<dbReference type="InterPro" id="IPR028098">
    <property type="entry name" value="Glyco_trans_4-like_N"/>
</dbReference>
<dbReference type="Gene3D" id="3.40.50.2000">
    <property type="entry name" value="Glycogen Phosphorylase B"/>
    <property type="match status" value="2"/>
</dbReference>
<sequence>MRIAYVINSMEGGGAQTPLPKIVAALAKAGASVRVLALTRRNGHAIERLQAAGIDPLVREGGESDQIAAYRWICEQAREWGADAIWTSLTRATLLGQIAGRRLGIPVVSWQHNAFLKPWNERLLRWRADAADLWVADSAQVATLTLDRLGVAAEKLVTWPIFAADPDAPQARPWQAGETLRIGSLGRLHPNKGYDILIEALAMVNAAATPAMPPYRVAIAGEGADEASLRSLAADRGVDQLDFAGFSDTSADFLAGLHLYVQPSRREGFCIAAHEAMQAGLPVIVSKTGEMPLTVDTPTIGRVVEVADAQSLAAALGELLNTPHSLAPMGSAARERVLNRFSQERFELNAAEIVRRLDGMVSRR</sequence>
<dbReference type="InterPro" id="IPR001296">
    <property type="entry name" value="Glyco_trans_1"/>
</dbReference>
<gene>
    <name evidence="6" type="ORF">K3177_00690</name>
</gene>
<evidence type="ECO:0000256" key="2">
    <source>
        <dbReference type="ARBA" id="ARBA00022676"/>
    </source>
</evidence>
<keyword evidence="3 6" id="KW-0808">Transferase</keyword>
<keyword evidence="2 6" id="KW-0328">Glycosyltransferase</keyword>
<dbReference type="Pfam" id="PF13439">
    <property type="entry name" value="Glyco_transf_4"/>
    <property type="match status" value="1"/>
</dbReference>
<dbReference type="Proteomes" id="UP000776651">
    <property type="component" value="Unassembled WGS sequence"/>
</dbReference>
<evidence type="ECO:0000259" key="4">
    <source>
        <dbReference type="Pfam" id="PF00534"/>
    </source>
</evidence>
<comment type="similarity">
    <text evidence="1">Belongs to the glycosyltransferase group 1 family. Glycosyltransferase 4 subfamily.</text>
</comment>